<gene>
    <name evidence="2" type="ORF">CLV34_1165</name>
</gene>
<dbReference type="AlphaFoldDB" id="A0A2M8WRX4"/>
<dbReference type="InterPro" id="IPR012908">
    <property type="entry name" value="PGAP1-ab_dom-like"/>
</dbReference>
<dbReference type="Proteomes" id="UP000231586">
    <property type="component" value="Unassembled WGS sequence"/>
</dbReference>
<evidence type="ECO:0000259" key="1">
    <source>
        <dbReference type="Pfam" id="PF07819"/>
    </source>
</evidence>
<dbReference type="SUPFAM" id="SSF53474">
    <property type="entry name" value="alpha/beta-Hydrolases"/>
    <property type="match status" value="1"/>
</dbReference>
<dbReference type="GO" id="GO:0016788">
    <property type="term" value="F:hydrolase activity, acting on ester bonds"/>
    <property type="evidence" value="ECO:0007669"/>
    <property type="project" value="InterPro"/>
</dbReference>
<keyword evidence="3" id="KW-1185">Reference proteome</keyword>
<sequence length="460" mass="47267">MTEVVVTGGYTQAETDSFRAAAEHLRQAQLAAEAARSRAVSAVDLLHGVPSVVSGVLPDPGGASRARARAAADAAVAGLGDLAERWAGLRTALLRAGHLYEEGEDLVGATLRYVPWLGIQLGAGQALGGVLGTVAAGERPDLMTVFRTWGDHTEDLTAGLGLLLTSPVLLPWASRVPAGAATVGGLDTMAAGAEGLLGHGPGARYELHVEERSTTPDGAPLGALPVPTSVEQALRQVHDVSGAAGPGTVAVQRVGEGPDARWVVVVPGTQTYDPGTTNPLDGRTDVALVAGRPNDAEHEVLEAMRGAGVPAGASVVIVGHSLGGIAAARLAANPRFRERYDVRGVVTAGSPVGGIHIPSSTTVLSVENTSEGVSGLEGAPNPASPDRVTVQARLDARELADAEASGQNAHDVRLHADVLDRVRRTGDPALDRTLARLDALLGADDPSAPTRTWYFTGERR</sequence>
<evidence type="ECO:0000313" key="2">
    <source>
        <dbReference type="EMBL" id="PJI93691.1"/>
    </source>
</evidence>
<dbReference type="RefSeq" id="WP_157803725.1">
    <property type="nucleotide sequence ID" value="NZ_PGTZ01000007.1"/>
</dbReference>
<feature type="domain" description="GPI inositol-deacylase PGAP1-like alpha/beta" evidence="1">
    <location>
        <begin position="309"/>
        <end position="365"/>
    </location>
</feature>
<protein>
    <recommendedName>
        <fullName evidence="1">GPI inositol-deacylase PGAP1-like alpha/beta domain-containing protein</fullName>
    </recommendedName>
</protein>
<dbReference type="OrthoDB" id="5095936at2"/>
<proteinExistence type="predicted"/>
<evidence type="ECO:0000313" key="3">
    <source>
        <dbReference type="Proteomes" id="UP000231586"/>
    </source>
</evidence>
<dbReference type="Gene3D" id="3.40.50.1820">
    <property type="entry name" value="alpha/beta hydrolase"/>
    <property type="match status" value="1"/>
</dbReference>
<reference evidence="2 3" key="1">
    <citation type="submission" date="2017-11" db="EMBL/GenBank/DDBJ databases">
        <title>Genomic Encyclopedia of Archaeal and Bacterial Type Strains, Phase II (KMG-II): From Individual Species to Whole Genera.</title>
        <authorList>
            <person name="Goeker M."/>
        </authorList>
    </citation>
    <scope>NUCLEOTIDE SEQUENCE [LARGE SCALE GENOMIC DNA]</scope>
    <source>
        <strain evidence="2 3">DSM 22413</strain>
    </source>
</reference>
<dbReference type="Pfam" id="PF07819">
    <property type="entry name" value="PGAP1"/>
    <property type="match status" value="1"/>
</dbReference>
<comment type="caution">
    <text evidence="2">The sequence shown here is derived from an EMBL/GenBank/DDBJ whole genome shotgun (WGS) entry which is preliminary data.</text>
</comment>
<accession>A0A2M8WRX4</accession>
<organism evidence="2 3">
    <name type="scientific">Luteimicrobium subarcticum</name>
    <dbReference type="NCBI Taxonomy" id="620910"/>
    <lineage>
        <taxon>Bacteria</taxon>
        <taxon>Bacillati</taxon>
        <taxon>Actinomycetota</taxon>
        <taxon>Actinomycetes</taxon>
        <taxon>Micrococcales</taxon>
        <taxon>Luteimicrobium</taxon>
    </lineage>
</organism>
<name>A0A2M8WRX4_9MICO</name>
<dbReference type="EMBL" id="PGTZ01000007">
    <property type="protein sequence ID" value="PJI93691.1"/>
    <property type="molecule type" value="Genomic_DNA"/>
</dbReference>
<dbReference type="InterPro" id="IPR029058">
    <property type="entry name" value="AB_hydrolase_fold"/>
</dbReference>